<evidence type="ECO:0000256" key="4">
    <source>
        <dbReference type="SAM" id="MobiDB-lite"/>
    </source>
</evidence>
<evidence type="ECO:0000313" key="8">
    <source>
        <dbReference type="Proteomes" id="UP001437256"/>
    </source>
</evidence>
<dbReference type="InterPro" id="IPR036640">
    <property type="entry name" value="ABC1_TM_sf"/>
</dbReference>
<gene>
    <name evidence="7" type="ORF">AAF712_004403</name>
</gene>
<name>A0ABR3A3Y5_9AGAR</name>
<evidence type="ECO:0000256" key="2">
    <source>
        <dbReference type="ARBA" id="ARBA00022989"/>
    </source>
</evidence>
<dbReference type="PROSITE" id="PS50929">
    <property type="entry name" value="ABC_TM1F"/>
    <property type="match status" value="1"/>
</dbReference>
<feature type="domain" description="ABC transmembrane type-1" evidence="6">
    <location>
        <begin position="1"/>
        <end position="144"/>
    </location>
</feature>
<sequence>MLLAVILSAFLKLLGPLALKELLGYLEPGGAEKAKIRPWVWVLSLLVAPALGGIVMQWYGFVGSRMLARIQAIITQLILEHSLRLRMREETSHTSVTADTERVHSHERTGGRTPPRTKNTQYTSHLIGQMNNLITTDVENVSETRDRIGRFRDAGPLGALTEAGHPFDPKSSSGEDEEDG</sequence>
<feature type="region of interest" description="Disordered" evidence="4">
    <location>
        <begin position="154"/>
        <end position="180"/>
    </location>
</feature>
<evidence type="ECO:0000256" key="5">
    <source>
        <dbReference type="SAM" id="Phobius"/>
    </source>
</evidence>
<dbReference type="EMBL" id="JBBXMP010000017">
    <property type="protein sequence ID" value="KAL0068687.1"/>
    <property type="molecule type" value="Genomic_DNA"/>
</dbReference>
<evidence type="ECO:0000313" key="7">
    <source>
        <dbReference type="EMBL" id="KAL0068687.1"/>
    </source>
</evidence>
<evidence type="ECO:0000256" key="1">
    <source>
        <dbReference type="ARBA" id="ARBA00022692"/>
    </source>
</evidence>
<dbReference type="InterPro" id="IPR011527">
    <property type="entry name" value="ABC1_TM_dom"/>
</dbReference>
<keyword evidence="3 5" id="KW-0472">Membrane</keyword>
<proteinExistence type="predicted"/>
<organism evidence="7 8">
    <name type="scientific">Marasmius tenuissimus</name>
    <dbReference type="NCBI Taxonomy" id="585030"/>
    <lineage>
        <taxon>Eukaryota</taxon>
        <taxon>Fungi</taxon>
        <taxon>Dikarya</taxon>
        <taxon>Basidiomycota</taxon>
        <taxon>Agaricomycotina</taxon>
        <taxon>Agaricomycetes</taxon>
        <taxon>Agaricomycetidae</taxon>
        <taxon>Agaricales</taxon>
        <taxon>Marasmiineae</taxon>
        <taxon>Marasmiaceae</taxon>
        <taxon>Marasmius</taxon>
    </lineage>
</organism>
<feature type="region of interest" description="Disordered" evidence="4">
    <location>
        <begin position="91"/>
        <end position="121"/>
    </location>
</feature>
<dbReference type="Gene3D" id="1.20.1560.10">
    <property type="entry name" value="ABC transporter type 1, transmembrane domain"/>
    <property type="match status" value="1"/>
</dbReference>
<feature type="transmembrane region" description="Helical" evidence="5">
    <location>
        <begin position="39"/>
        <end position="61"/>
    </location>
</feature>
<reference evidence="7 8" key="1">
    <citation type="submission" date="2024-05" db="EMBL/GenBank/DDBJ databases">
        <title>A draft genome resource for the thread blight pathogen Marasmius tenuissimus strain MS-2.</title>
        <authorList>
            <person name="Yulfo-Soto G.E."/>
            <person name="Baruah I.K."/>
            <person name="Amoako-Attah I."/>
            <person name="Bukari Y."/>
            <person name="Meinhardt L.W."/>
            <person name="Bailey B.A."/>
            <person name="Cohen S.P."/>
        </authorList>
    </citation>
    <scope>NUCLEOTIDE SEQUENCE [LARGE SCALE GENOMIC DNA]</scope>
    <source>
        <strain evidence="7 8">MS-2</strain>
    </source>
</reference>
<evidence type="ECO:0000256" key="3">
    <source>
        <dbReference type="ARBA" id="ARBA00023136"/>
    </source>
</evidence>
<accession>A0ABR3A3Y5</accession>
<protein>
    <recommendedName>
        <fullName evidence="6">ABC transmembrane type-1 domain-containing protein</fullName>
    </recommendedName>
</protein>
<dbReference type="Proteomes" id="UP001437256">
    <property type="component" value="Unassembled WGS sequence"/>
</dbReference>
<feature type="compositionally biased region" description="Basic and acidic residues" evidence="4">
    <location>
        <begin position="99"/>
        <end position="110"/>
    </location>
</feature>
<dbReference type="SUPFAM" id="SSF90123">
    <property type="entry name" value="ABC transporter transmembrane region"/>
    <property type="match status" value="1"/>
</dbReference>
<keyword evidence="1 5" id="KW-0812">Transmembrane</keyword>
<comment type="caution">
    <text evidence="7">The sequence shown here is derived from an EMBL/GenBank/DDBJ whole genome shotgun (WGS) entry which is preliminary data.</text>
</comment>
<evidence type="ECO:0000259" key="6">
    <source>
        <dbReference type="PROSITE" id="PS50929"/>
    </source>
</evidence>
<keyword evidence="8" id="KW-1185">Reference proteome</keyword>
<keyword evidence="2 5" id="KW-1133">Transmembrane helix</keyword>